<dbReference type="HOGENOM" id="CLU_1477973_0_0_2"/>
<dbReference type="EMBL" id="KE356561">
    <property type="protein sequence ID" value="ERG96031.1"/>
    <property type="molecule type" value="Genomic_DNA"/>
</dbReference>
<name>U1PUH8_9EURY</name>
<feature type="non-terminal residue" evidence="1">
    <location>
        <position position="1"/>
    </location>
</feature>
<reference evidence="1 2" key="1">
    <citation type="journal article" date="2013" name="PLoS ONE">
        <title>Assembly-driven community genomics of a hypersaline microbial ecosystem.</title>
        <authorList>
            <person name="Podell S."/>
            <person name="Ugalde J.A."/>
            <person name="Narasingarao P."/>
            <person name="Banfield J.F."/>
            <person name="Heidelberg K.B."/>
            <person name="Allen E.E."/>
        </authorList>
    </citation>
    <scope>NUCLEOTIDE SEQUENCE [LARGE SCALE GENOMIC DNA]</scope>
    <source>
        <strain evidence="2">J07HQW2</strain>
    </source>
</reference>
<evidence type="ECO:0008006" key="3">
    <source>
        <dbReference type="Google" id="ProtNLM"/>
    </source>
</evidence>
<proteinExistence type="predicted"/>
<dbReference type="AlphaFoldDB" id="U1PUH8"/>
<dbReference type="Proteomes" id="UP000030710">
    <property type="component" value="Unassembled WGS sequence"/>
</dbReference>
<organism evidence="1 2">
    <name type="scientific">Haloquadratum walsbyi J07HQW2</name>
    <dbReference type="NCBI Taxonomy" id="1238425"/>
    <lineage>
        <taxon>Archaea</taxon>
        <taxon>Methanobacteriati</taxon>
        <taxon>Methanobacteriota</taxon>
        <taxon>Stenosarchaea group</taxon>
        <taxon>Halobacteria</taxon>
        <taxon>Halobacteriales</taxon>
        <taxon>Haloferacaceae</taxon>
        <taxon>Haloquadratum</taxon>
    </lineage>
</organism>
<protein>
    <recommendedName>
        <fullName evidence="3">Transposase</fullName>
    </recommendedName>
</protein>
<gene>
    <name evidence="1" type="ORF">J07HQW2_02498</name>
</gene>
<dbReference type="eggNOG" id="arCOG00679">
    <property type="taxonomic scope" value="Archaea"/>
</dbReference>
<sequence>QVHHIRQRQAHTERVPRQRASVSVFDCARGLFTGESRPCAPKQRERLPVPVLRRRRVGGEYTESTLHHRDGEWYLHLGHRKQKPEQEVPTQNGTVRFGSVLGVDLGVNQIGLPSLARHALSVQASSAQSRPQRVRENAWPWRPPRVWHAISSPHAATTEWSGRRVREARVTLGGKRDCRRSR</sequence>
<accession>U1PUH8</accession>
<evidence type="ECO:0000313" key="1">
    <source>
        <dbReference type="EMBL" id="ERG96031.1"/>
    </source>
</evidence>
<evidence type="ECO:0000313" key="2">
    <source>
        <dbReference type="Proteomes" id="UP000030710"/>
    </source>
</evidence>